<dbReference type="AlphaFoldDB" id="A0AAN7QS53"/>
<dbReference type="EMBL" id="JAXQNO010000018">
    <property type="protein sequence ID" value="KAK4776387.1"/>
    <property type="molecule type" value="Genomic_DNA"/>
</dbReference>
<dbReference type="GO" id="GO:0015996">
    <property type="term" value="P:chlorophyll catabolic process"/>
    <property type="evidence" value="ECO:0007669"/>
    <property type="project" value="TreeGrafter"/>
</dbReference>
<keyword evidence="1" id="KW-0732">Signal</keyword>
<gene>
    <name evidence="2" type="ORF">SAY86_005075</name>
</gene>
<keyword evidence="3" id="KW-1185">Reference proteome</keyword>
<dbReference type="InterPro" id="IPR009439">
    <property type="entry name" value="RCC_reductase"/>
</dbReference>
<proteinExistence type="predicted"/>
<dbReference type="Gene3D" id="3.40.1500.20">
    <property type="match status" value="1"/>
</dbReference>
<evidence type="ECO:0000256" key="1">
    <source>
        <dbReference type="SAM" id="SignalP"/>
    </source>
</evidence>
<protein>
    <recommendedName>
        <fullName evidence="4">Red chlorophyll catabolite reductase</fullName>
    </recommendedName>
</protein>
<dbReference type="Pfam" id="PF06405">
    <property type="entry name" value="RCC_reductase"/>
    <property type="match status" value="1"/>
</dbReference>
<dbReference type="PANTHER" id="PTHR34685">
    <property type="entry name" value="RED CHLOROPHYLL CATABOLITE REDUCTASE, CHLOROPLASTIC"/>
    <property type="match status" value="1"/>
</dbReference>
<feature type="chain" id="PRO_5042973827" description="Red chlorophyll catabolite reductase" evidence="1">
    <location>
        <begin position="18"/>
        <end position="324"/>
    </location>
</feature>
<accession>A0AAN7QS53</accession>
<dbReference type="GO" id="GO:0009507">
    <property type="term" value="C:chloroplast"/>
    <property type="evidence" value="ECO:0007669"/>
    <property type="project" value="TreeGrafter"/>
</dbReference>
<name>A0AAN7QS53_TRANT</name>
<dbReference type="GO" id="GO:0051743">
    <property type="term" value="F:red chlorophyll catabolite reductase activity"/>
    <property type="evidence" value="ECO:0007669"/>
    <property type="project" value="InterPro"/>
</dbReference>
<reference evidence="2 3" key="1">
    <citation type="journal article" date="2023" name="Hortic Res">
        <title>Pangenome of water caltrop reveals structural variations and asymmetric subgenome divergence after allopolyploidization.</title>
        <authorList>
            <person name="Zhang X."/>
            <person name="Chen Y."/>
            <person name="Wang L."/>
            <person name="Yuan Y."/>
            <person name="Fang M."/>
            <person name="Shi L."/>
            <person name="Lu R."/>
            <person name="Comes H.P."/>
            <person name="Ma Y."/>
            <person name="Chen Y."/>
            <person name="Huang G."/>
            <person name="Zhou Y."/>
            <person name="Zheng Z."/>
            <person name="Qiu Y."/>
        </authorList>
    </citation>
    <scope>NUCLEOTIDE SEQUENCE [LARGE SCALE GENOMIC DNA]</scope>
    <source>
        <strain evidence="2">F231</strain>
    </source>
</reference>
<sequence length="324" mass="35692">MAALSLHASLFFPFFSSRTPVLPCRPPPVGSIRRRPFSVAAVTSSSMTPTDGRGSNFTDFPYLSAPHRSLMLDLLSRVEDRLGSQLQPYALPPDVEYFQNEAGTSRGSLYAKRGHSSSLVDFVLGIWLNCRLPTGGELNTTSLLGYLKGITDAPNFLLEIIRSGPTSLVLVLDLSPRRDLIMHPDYLKSFYQDTNADAHRQALLSLPEAQPYFSPALYIRSMMSPTASLLKIDAGNEGEGRLEEIVGGQLADASKTMLEIWLDKCALDECGRGTHESERAYLEKRDRIVRGKTIDIDLASSFPPLFGPEIAGRIIGVLREIYGL</sequence>
<evidence type="ECO:0000313" key="2">
    <source>
        <dbReference type="EMBL" id="KAK4776387.1"/>
    </source>
</evidence>
<comment type="caution">
    <text evidence="2">The sequence shown here is derived from an EMBL/GenBank/DDBJ whole genome shotgun (WGS) entry which is preliminary data.</text>
</comment>
<organism evidence="2 3">
    <name type="scientific">Trapa natans</name>
    <name type="common">Water chestnut</name>
    <dbReference type="NCBI Taxonomy" id="22666"/>
    <lineage>
        <taxon>Eukaryota</taxon>
        <taxon>Viridiplantae</taxon>
        <taxon>Streptophyta</taxon>
        <taxon>Embryophyta</taxon>
        <taxon>Tracheophyta</taxon>
        <taxon>Spermatophyta</taxon>
        <taxon>Magnoliopsida</taxon>
        <taxon>eudicotyledons</taxon>
        <taxon>Gunneridae</taxon>
        <taxon>Pentapetalae</taxon>
        <taxon>rosids</taxon>
        <taxon>malvids</taxon>
        <taxon>Myrtales</taxon>
        <taxon>Lythraceae</taxon>
        <taxon>Trapa</taxon>
    </lineage>
</organism>
<evidence type="ECO:0000313" key="3">
    <source>
        <dbReference type="Proteomes" id="UP001346149"/>
    </source>
</evidence>
<feature type="signal peptide" evidence="1">
    <location>
        <begin position="1"/>
        <end position="17"/>
    </location>
</feature>
<dbReference type="PANTHER" id="PTHR34685:SF2">
    <property type="entry name" value="RED CHLOROPHYLL CATABOLITE REDUCTASE, CHLOROPLASTIC"/>
    <property type="match status" value="1"/>
</dbReference>
<evidence type="ECO:0008006" key="4">
    <source>
        <dbReference type="Google" id="ProtNLM"/>
    </source>
</evidence>
<dbReference type="Proteomes" id="UP001346149">
    <property type="component" value="Unassembled WGS sequence"/>
</dbReference>